<keyword evidence="2" id="KW-1185">Reference proteome</keyword>
<dbReference type="GeneID" id="39493240"/>
<protein>
    <submittedName>
        <fullName evidence="1">Uncharacterized protein</fullName>
    </submittedName>
</protein>
<name>A0A4V0P2X6_FLUSA</name>
<geneLocation type="plasmid" evidence="1 2">
    <name>68K</name>
</geneLocation>
<dbReference type="OrthoDB" id="9988577at2"/>
<dbReference type="AlphaFoldDB" id="A0A4V0P2X6"/>
<organism evidence="1 2">
    <name type="scientific">Fluviispira sanaruensis</name>
    <dbReference type="NCBI Taxonomy" id="2493639"/>
    <lineage>
        <taxon>Bacteria</taxon>
        <taxon>Pseudomonadati</taxon>
        <taxon>Bdellovibrionota</taxon>
        <taxon>Oligoflexia</taxon>
        <taxon>Silvanigrellales</taxon>
        <taxon>Silvanigrellaceae</taxon>
        <taxon>Fluviispira</taxon>
    </lineage>
</organism>
<proteinExistence type="predicted"/>
<accession>A0A4V0P2X6</accession>
<dbReference type="EMBL" id="AP019370">
    <property type="protein sequence ID" value="BBH54757.1"/>
    <property type="molecule type" value="Genomic_DNA"/>
</dbReference>
<reference evidence="1 2" key="1">
    <citation type="submission" date="2018-12" db="EMBL/GenBank/DDBJ databases">
        <title>Rubrispira sanarue gen. nov., sp., nov., a member of the order Silvanigrellales, isolated from a brackish lake in Hamamatsu Japan.</title>
        <authorList>
            <person name="Maejima Y."/>
            <person name="Iino T."/>
            <person name="Muraguchi Y."/>
            <person name="Fukuda K."/>
            <person name="Nojiri H."/>
            <person name="Ohkuma M."/>
            <person name="Moriuchi R."/>
            <person name="Dohra H."/>
            <person name="Kimbara K."/>
            <person name="Shintani M."/>
        </authorList>
    </citation>
    <scope>NUCLEOTIDE SEQUENCE [LARGE SCALE GENOMIC DNA]</scope>
    <source>
        <strain evidence="1 2">RF1110005</strain>
        <plasmid evidence="1 2">68K</plasmid>
    </source>
</reference>
<dbReference type="KEGG" id="sbf:JCM31447_32310"/>
<dbReference type="Proteomes" id="UP000291236">
    <property type="component" value="Plasmid 68K"/>
</dbReference>
<gene>
    <name evidence="1" type="ORF">JCM31447_32310</name>
</gene>
<keyword evidence="1" id="KW-0614">Plasmid</keyword>
<dbReference type="RefSeq" id="WP_130613378.1">
    <property type="nucleotide sequence ID" value="NZ_AP019370.1"/>
</dbReference>
<evidence type="ECO:0000313" key="2">
    <source>
        <dbReference type="Proteomes" id="UP000291236"/>
    </source>
</evidence>
<sequence length="107" mass="12581">MKNQWKINRETPSKKFYPGMGLENAMQEYRKKADEGVRWGCEFVILKNKNNEIAPIILMGAKYFIIERDGRLHCVGNRVPSRPYVAKKYEHLLTPEQLKTLKSILDR</sequence>
<evidence type="ECO:0000313" key="1">
    <source>
        <dbReference type="EMBL" id="BBH54757.1"/>
    </source>
</evidence>